<evidence type="ECO:0000313" key="1">
    <source>
        <dbReference type="EMBL" id="ACD38684.1"/>
    </source>
</evidence>
<gene>
    <name evidence="1" type="ORF">PACL_0040</name>
</gene>
<name>B3G0W8_PSEAI</name>
<proteinExistence type="predicted"/>
<protein>
    <submittedName>
        <fullName evidence="1">Uncharacterized protein</fullName>
    </submittedName>
</protein>
<organism evidence="1">
    <name type="scientific">Pseudomonas aeruginosa</name>
    <dbReference type="NCBI Taxonomy" id="287"/>
    <lineage>
        <taxon>Bacteria</taxon>
        <taxon>Pseudomonadati</taxon>
        <taxon>Pseudomonadota</taxon>
        <taxon>Gammaproteobacteria</taxon>
        <taxon>Pseudomonadales</taxon>
        <taxon>Pseudomonadaceae</taxon>
        <taxon>Pseudomonas</taxon>
    </lineage>
</organism>
<dbReference type="EMBL" id="EU595735">
    <property type="protein sequence ID" value="ACD38684.1"/>
    <property type="molecule type" value="Genomic_DNA"/>
</dbReference>
<reference evidence="1" key="1">
    <citation type="journal article" date="2008" name="Genomics">
        <title>Large-insert genome analysis technology detects structural variation in Pseudomonas aeruginosa clinical strains from cystic fibrosis patients.</title>
        <authorList>
            <person name="Hayden H.S."/>
            <person name="Gillett W."/>
            <person name="Saenphimmachak C."/>
            <person name="Lim R."/>
            <person name="Zhou Y."/>
            <person name="Jacobs M.A."/>
            <person name="Chang J."/>
            <person name="Rohmer L."/>
            <person name="D'Argenio D.A."/>
            <person name="Palmieri A."/>
            <person name="Levy R."/>
            <person name="Haugen E."/>
            <person name="Wong G.K."/>
            <person name="Brittnacher M.J."/>
            <person name="Burns J.L."/>
            <person name="Miller S.I."/>
            <person name="Olson M.V."/>
            <person name="Kaul R."/>
        </authorList>
    </citation>
    <scope>NUCLEOTIDE SEQUENCE</scope>
    <source>
        <strain evidence="1">PACS181</strain>
    </source>
</reference>
<accession>B3G0W8</accession>
<sequence>MGKVMASAAKEKFSISYDADSGDYKNHEIDALTLSRSIQGVYDMVSEANALLNKGAEVELKVTAPAKEGSVIVEFLLLATSPQALTLLKYLGFSSGAGAVAGGTLVEIVRKLKNRRVVNVTIEGDSDIAKIEVDGEVIECDKYVAKLAVDKKVRDALHSVVQAPVAGREGASFKVLDDKDNTVLEIEEEEVSDYSPLPPKSLETEEVKKEKKSAYFVQVNFESNNGWRVKLADGTEHAVTLADERFMDKVNQNQQSFSKEDLFEIVIETKAIYRQTRSTFNYTVLEVTRHFADKGRRLV</sequence>
<dbReference type="AlphaFoldDB" id="B3G0W8"/>